<feature type="non-terminal residue" evidence="11">
    <location>
        <position position="1"/>
    </location>
</feature>
<dbReference type="InParanoid" id="L8YGV5"/>
<feature type="repeat" description="LDL-receptor class B" evidence="7">
    <location>
        <begin position="424"/>
        <end position="466"/>
    </location>
</feature>
<dbReference type="SMART" id="SM00179">
    <property type="entry name" value="EGF_CA"/>
    <property type="match status" value="3"/>
</dbReference>
<dbReference type="PANTHER" id="PTHR46513">
    <property type="entry name" value="VITELLOGENIN RECEPTOR-LIKE PROTEIN-RELATED-RELATED"/>
    <property type="match status" value="1"/>
</dbReference>
<gene>
    <name evidence="11" type="ORF">TREES_T100005710</name>
</gene>
<dbReference type="PROSITE" id="PS50026">
    <property type="entry name" value="EGF_3"/>
    <property type="match status" value="1"/>
</dbReference>
<feature type="region of interest" description="Disordered" evidence="8">
    <location>
        <begin position="561"/>
        <end position="583"/>
    </location>
</feature>
<dbReference type="GO" id="GO:0060070">
    <property type="term" value="P:canonical Wnt signaling pathway"/>
    <property type="evidence" value="ECO:0007669"/>
    <property type="project" value="TreeGrafter"/>
</dbReference>
<keyword evidence="9" id="KW-0812">Transmembrane</keyword>
<dbReference type="GO" id="GO:0042813">
    <property type="term" value="F:Wnt receptor activity"/>
    <property type="evidence" value="ECO:0007669"/>
    <property type="project" value="TreeGrafter"/>
</dbReference>
<reference evidence="12" key="2">
    <citation type="journal article" date="2013" name="Nat. Commun.">
        <title>Genome of the Chinese tree shrew.</title>
        <authorList>
            <person name="Fan Y."/>
            <person name="Huang Z.Y."/>
            <person name="Cao C.C."/>
            <person name="Chen C.S."/>
            <person name="Chen Y.X."/>
            <person name="Fan D.D."/>
            <person name="He J."/>
            <person name="Hou H.L."/>
            <person name="Hu L."/>
            <person name="Hu X.T."/>
            <person name="Jiang X.T."/>
            <person name="Lai R."/>
            <person name="Lang Y.S."/>
            <person name="Liang B."/>
            <person name="Liao S.G."/>
            <person name="Mu D."/>
            <person name="Ma Y.Y."/>
            <person name="Niu Y.Y."/>
            <person name="Sun X.Q."/>
            <person name="Xia J.Q."/>
            <person name="Xiao J."/>
            <person name="Xiong Z.Q."/>
            <person name="Xu L."/>
            <person name="Yang L."/>
            <person name="Zhang Y."/>
            <person name="Zhao W."/>
            <person name="Zhao X.D."/>
            <person name="Zheng Y.T."/>
            <person name="Zhou J.M."/>
            <person name="Zhu Y.B."/>
            <person name="Zhang G.J."/>
            <person name="Wang J."/>
            <person name="Yao Y.G."/>
        </authorList>
    </citation>
    <scope>NUCLEOTIDE SEQUENCE [LARGE SCALE GENOMIC DNA]</scope>
</reference>
<name>L8YGV5_TUPCH</name>
<keyword evidence="12" id="KW-1185">Reference proteome</keyword>
<dbReference type="AlphaFoldDB" id="L8YGV5"/>
<dbReference type="EMBL" id="KB360594">
    <property type="protein sequence ID" value="ELV13711.1"/>
    <property type="molecule type" value="Genomic_DNA"/>
</dbReference>
<dbReference type="PRINTS" id="PR00009">
    <property type="entry name" value="EGFTGF"/>
</dbReference>
<evidence type="ECO:0000256" key="1">
    <source>
        <dbReference type="ARBA" id="ARBA00022536"/>
    </source>
</evidence>
<dbReference type="GO" id="GO:0007173">
    <property type="term" value="P:epidermal growth factor receptor signaling pathway"/>
    <property type="evidence" value="ECO:0007669"/>
    <property type="project" value="TreeGrafter"/>
</dbReference>
<evidence type="ECO:0000256" key="2">
    <source>
        <dbReference type="ARBA" id="ARBA00022729"/>
    </source>
</evidence>
<dbReference type="FunFam" id="2.120.10.30:FF:000241">
    <property type="entry name" value="Low-density lipoprotein receptor-related protein 6"/>
    <property type="match status" value="1"/>
</dbReference>
<dbReference type="Proteomes" id="UP000011518">
    <property type="component" value="Unassembled WGS sequence"/>
</dbReference>
<keyword evidence="2" id="KW-0732">Signal</keyword>
<evidence type="ECO:0000256" key="8">
    <source>
        <dbReference type="SAM" id="MobiDB-lite"/>
    </source>
</evidence>
<keyword evidence="9" id="KW-1133">Transmembrane helix</keyword>
<evidence type="ECO:0000256" key="5">
    <source>
        <dbReference type="ARBA" id="ARBA00023180"/>
    </source>
</evidence>
<dbReference type="InterPro" id="IPR050778">
    <property type="entry name" value="Cueball_EGF_LRP_Nidogen"/>
</dbReference>
<evidence type="ECO:0000259" key="10">
    <source>
        <dbReference type="PROSITE" id="PS50026"/>
    </source>
</evidence>
<sequence length="852" mass="90346">AGPLPVLVFSHGNDIFRVDLEGTKYRRLVADAGTAVIMGFRYSEDRIYWVDLGSHVLQRVFLNGTGRERVCRIGKSVSGMAINWVNGEILWSDPQEGAITVTDMEGGGTHTLLSTPTLPANVAVDPVERHSLSAMSLFGEHIVYTAWREETVWVADKHSGQDLVRMRLGPSRAPPGELEVVHPLLQPEGRGTPGSEPKLCEPGGGGGGGSACTQQPGTREGACAEGFAWSQGRRACEDVDECVLRTHGCTLGCENTPGAYYCTCPAGFALLPDRRRCHRPPPFLLFASSQEIRHMRFDGTDYGTLLSQPAGTVLALDYDPVENKVRERGASLPPTASWPSIARSRNARLEGSDLNGKHRRVLVQDRVSQPRGIAVHPVAKRLFWTDSGPKPRIESCSLQGFGRAVIASSGLAQPGGIAIDLLTHQLYWCDAGRSVVEAANLDGSQRRTLARIHAGHPFAVAVFEDYVWFSDWATSSVTRVHKRTGGDRVRLRGSMQQPSALVVVHPLAKPGADPCLHQNGGCAHFCQESFGAARCSCRGGFVTAPDGRSCLALSGHLVSGGDTAAGNPEPPSDTSPRASLSPESVIKSGSTLVAEVLPDTEACQPGVHRCEEAAGCAGAEGGHRCSPAGSPPGAGRNLPDSTPPSGLREDGRHPVRSSYPECPPEYEGYCLHGGVCRYIAVLGSYACNCAVGYVGERCQHLDLQLRHASLGQQRDVTVVAVCVVGLVLLVLLGLWGAHYYRTQKLLSKTPRNPYELPSGDACGSGPALGESGTSSCPPVWFMVIQEHQDLGLGSPPVVGQPGQEAGVAQSSSLEPGYLMPLQAGGDLAMAPVPPPGPHAAFSPGAFCALGCA</sequence>
<keyword evidence="3" id="KW-0677">Repeat</keyword>
<dbReference type="PROSITE" id="PS00022">
    <property type="entry name" value="EGF_1"/>
    <property type="match status" value="1"/>
</dbReference>
<dbReference type="GO" id="GO:0005886">
    <property type="term" value="C:plasma membrane"/>
    <property type="evidence" value="ECO:0007669"/>
    <property type="project" value="TreeGrafter"/>
</dbReference>
<keyword evidence="5" id="KW-0325">Glycoprotein</keyword>
<dbReference type="GO" id="GO:0008284">
    <property type="term" value="P:positive regulation of cell population proliferation"/>
    <property type="evidence" value="ECO:0007669"/>
    <property type="project" value="TreeGrafter"/>
</dbReference>
<evidence type="ECO:0000313" key="11">
    <source>
        <dbReference type="EMBL" id="ELV13711.1"/>
    </source>
</evidence>
<feature type="domain" description="EGF-like" evidence="10">
    <location>
        <begin position="658"/>
        <end position="699"/>
    </location>
</feature>
<dbReference type="FunFam" id="2.10.25.10:FF:000010">
    <property type="entry name" value="Pro-epidermal growth factor"/>
    <property type="match status" value="1"/>
</dbReference>
<evidence type="ECO:0000256" key="9">
    <source>
        <dbReference type="SAM" id="Phobius"/>
    </source>
</evidence>
<dbReference type="InterPro" id="IPR001881">
    <property type="entry name" value="EGF-like_Ca-bd_dom"/>
</dbReference>
<keyword evidence="9" id="KW-0472">Membrane</keyword>
<dbReference type="InterPro" id="IPR000033">
    <property type="entry name" value="LDLR_classB_rpt"/>
</dbReference>
<dbReference type="Gene3D" id="2.120.10.30">
    <property type="entry name" value="TolB, C-terminal domain"/>
    <property type="match status" value="4"/>
</dbReference>
<dbReference type="CDD" id="cd00054">
    <property type="entry name" value="EGF_CA"/>
    <property type="match status" value="1"/>
</dbReference>
<dbReference type="eggNOG" id="KOG1215">
    <property type="taxonomic scope" value="Eukaryota"/>
</dbReference>
<keyword evidence="4 6" id="KW-1015">Disulfide bond</keyword>
<evidence type="ECO:0000256" key="3">
    <source>
        <dbReference type="ARBA" id="ARBA00022737"/>
    </source>
</evidence>
<dbReference type="Pfam" id="PF14670">
    <property type="entry name" value="FXa_inhibition"/>
    <property type="match status" value="1"/>
</dbReference>
<dbReference type="Pfam" id="PF00058">
    <property type="entry name" value="Ldl_recept_b"/>
    <property type="match status" value="3"/>
</dbReference>
<feature type="compositionally biased region" description="Polar residues" evidence="8">
    <location>
        <begin position="574"/>
        <end position="583"/>
    </location>
</feature>
<protein>
    <submittedName>
        <fullName evidence="11">Pro-epidermal growth factor</fullName>
    </submittedName>
</protein>
<dbReference type="Pfam" id="PF00008">
    <property type="entry name" value="EGF"/>
    <property type="match status" value="1"/>
</dbReference>
<proteinExistence type="predicted"/>
<dbReference type="InterPro" id="IPR049883">
    <property type="entry name" value="NOTCH1_EGF-like"/>
</dbReference>
<dbReference type="SMART" id="SM00181">
    <property type="entry name" value="EGF"/>
    <property type="match status" value="3"/>
</dbReference>
<dbReference type="InterPro" id="IPR011042">
    <property type="entry name" value="6-blade_b-propeller_TolB-like"/>
</dbReference>
<keyword evidence="1 6" id="KW-0245">EGF-like domain</keyword>
<dbReference type="FunCoup" id="L8YGV5">
    <property type="interactions" value="858"/>
</dbReference>
<dbReference type="GO" id="GO:0017147">
    <property type="term" value="F:Wnt-protein binding"/>
    <property type="evidence" value="ECO:0007669"/>
    <property type="project" value="TreeGrafter"/>
</dbReference>
<evidence type="ECO:0000256" key="6">
    <source>
        <dbReference type="PROSITE-ProRule" id="PRU00076"/>
    </source>
</evidence>
<dbReference type="GO" id="GO:0008083">
    <property type="term" value="F:growth factor activity"/>
    <property type="evidence" value="ECO:0007669"/>
    <property type="project" value="TreeGrafter"/>
</dbReference>
<feature type="repeat" description="LDL-receptor class B" evidence="7">
    <location>
        <begin position="380"/>
        <end position="423"/>
    </location>
</feature>
<feature type="transmembrane region" description="Helical" evidence="9">
    <location>
        <begin position="716"/>
        <end position="737"/>
    </location>
</feature>
<dbReference type="PROSITE" id="PS51120">
    <property type="entry name" value="LDLRB"/>
    <property type="match status" value="2"/>
</dbReference>
<dbReference type="SMART" id="SM00135">
    <property type="entry name" value="LY"/>
    <property type="match status" value="5"/>
</dbReference>
<dbReference type="Pfam" id="PF07645">
    <property type="entry name" value="EGF_CA"/>
    <property type="match status" value="1"/>
</dbReference>
<dbReference type="SUPFAM" id="SSF63825">
    <property type="entry name" value="YWTD domain"/>
    <property type="match status" value="2"/>
</dbReference>
<dbReference type="InterPro" id="IPR000742">
    <property type="entry name" value="EGF"/>
</dbReference>
<dbReference type="STRING" id="246437.L8YGV5"/>
<dbReference type="GO" id="GO:0043410">
    <property type="term" value="P:positive regulation of MAPK cascade"/>
    <property type="evidence" value="ECO:0007669"/>
    <property type="project" value="TreeGrafter"/>
</dbReference>
<dbReference type="SUPFAM" id="SSF57196">
    <property type="entry name" value="EGF/Laminin"/>
    <property type="match status" value="3"/>
</dbReference>
<dbReference type="GO" id="GO:0005509">
    <property type="term" value="F:calcium ion binding"/>
    <property type="evidence" value="ECO:0007669"/>
    <property type="project" value="InterPro"/>
</dbReference>
<feature type="disulfide bond" evidence="6">
    <location>
        <begin position="689"/>
        <end position="698"/>
    </location>
</feature>
<comment type="caution">
    <text evidence="6">Lacks conserved residue(s) required for the propagation of feature annotation.</text>
</comment>
<feature type="region of interest" description="Disordered" evidence="8">
    <location>
        <begin position="627"/>
        <end position="658"/>
    </location>
</feature>
<organism evidence="11 12">
    <name type="scientific">Tupaia chinensis</name>
    <name type="common">Chinese tree shrew</name>
    <name type="synonym">Tupaia belangeri chinensis</name>
    <dbReference type="NCBI Taxonomy" id="246437"/>
    <lineage>
        <taxon>Eukaryota</taxon>
        <taxon>Metazoa</taxon>
        <taxon>Chordata</taxon>
        <taxon>Craniata</taxon>
        <taxon>Vertebrata</taxon>
        <taxon>Euteleostomi</taxon>
        <taxon>Mammalia</taxon>
        <taxon>Eutheria</taxon>
        <taxon>Euarchontoglires</taxon>
        <taxon>Scandentia</taxon>
        <taxon>Tupaiidae</taxon>
        <taxon>Tupaia</taxon>
    </lineage>
</organism>
<dbReference type="PROSITE" id="PS01186">
    <property type="entry name" value="EGF_2"/>
    <property type="match status" value="2"/>
</dbReference>
<evidence type="ECO:0000256" key="4">
    <source>
        <dbReference type="ARBA" id="ARBA00023157"/>
    </source>
</evidence>
<feature type="disulfide bond" evidence="6">
    <location>
        <begin position="670"/>
        <end position="687"/>
    </location>
</feature>
<dbReference type="PROSITE" id="PS01187">
    <property type="entry name" value="EGF_CA"/>
    <property type="match status" value="1"/>
</dbReference>
<evidence type="ECO:0000256" key="7">
    <source>
        <dbReference type="PROSITE-ProRule" id="PRU00461"/>
    </source>
</evidence>
<accession>L8YGV5</accession>
<evidence type="ECO:0000313" key="12">
    <source>
        <dbReference type="Proteomes" id="UP000011518"/>
    </source>
</evidence>
<reference evidence="12" key="1">
    <citation type="submission" date="2012-07" db="EMBL/GenBank/DDBJ databases">
        <title>Genome of the Chinese tree shrew, a rising model animal genetically related to primates.</title>
        <authorList>
            <person name="Zhang G."/>
            <person name="Fan Y."/>
            <person name="Yao Y."/>
            <person name="Huang Z."/>
        </authorList>
    </citation>
    <scope>NUCLEOTIDE SEQUENCE [LARGE SCALE GENOMIC DNA]</scope>
</reference>
<dbReference type="InterPro" id="IPR018097">
    <property type="entry name" value="EGF_Ca-bd_CS"/>
</dbReference>
<dbReference type="Gene3D" id="2.10.25.10">
    <property type="entry name" value="Laminin"/>
    <property type="match status" value="3"/>
</dbReference>
<dbReference type="PANTHER" id="PTHR46513:SF5">
    <property type="entry name" value="PRO-EPIDERMAL GROWTH FACTOR"/>
    <property type="match status" value="1"/>
</dbReference>